<dbReference type="AlphaFoldDB" id="A0AAE3R3Q3"/>
<keyword evidence="3" id="KW-1185">Reference proteome</keyword>
<dbReference type="InterPro" id="IPR024078">
    <property type="entry name" value="LmbE-like_dom_sf"/>
</dbReference>
<reference evidence="2" key="1">
    <citation type="submission" date="2023-05" db="EMBL/GenBank/DDBJ databases">
        <authorList>
            <person name="Zhang X."/>
        </authorList>
    </citation>
    <scope>NUCLEOTIDE SEQUENCE</scope>
    <source>
        <strain evidence="2">BD1B2-1</strain>
    </source>
</reference>
<accession>A0AAE3R3Q3</accession>
<dbReference type="InterPro" id="IPR029062">
    <property type="entry name" value="Class_I_gatase-like"/>
</dbReference>
<comment type="caution">
    <text evidence="2">The sequence shown here is derived from an EMBL/GenBank/DDBJ whole genome shotgun (WGS) entry which is preliminary data.</text>
</comment>
<feature type="domain" description="Alpha-galactosidase NEW3" evidence="1">
    <location>
        <begin position="532"/>
        <end position="582"/>
    </location>
</feature>
<name>A0AAE3R3Q3_9BACT</name>
<dbReference type="Proteomes" id="UP001232063">
    <property type="component" value="Unassembled WGS sequence"/>
</dbReference>
<proteinExistence type="predicted"/>
<dbReference type="Pfam" id="PF02585">
    <property type="entry name" value="PIG-L"/>
    <property type="match status" value="1"/>
</dbReference>
<dbReference type="Pfam" id="PF10633">
    <property type="entry name" value="NPCBM_assoc"/>
    <property type="match status" value="1"/>
</dbReference>
<gene>
    <name evidence="2" type="ORF">QNI22_05600</name>
</gene>
<dbReference type="RefSeq" id="WP_314509632.1">
    <property type="nucleotide sequence ID" value="NZ_JASJOU010000001.1"/>
</dbReference>
<dbReference type="InterPro" id="IPR018905">
    <property type="entry name" value="A-galactase_NEW3"/>
</dbReference>
<dbReference type="Gene3D" id="3.40.50.10320">
    <property type="entry name" value="LmbE-like"/>
    <property type="match status" value="1"/>
</dbReference>
<organism evidence="2 3">
    <name type="scientific">Xanthocytophaga agilis</name>
    <dbReference type="NCBI Taxonomy" id="3048010"/>
    <lineage>
        <taxon>Bacteria</taxon>
        <taxon>Pseudomonadati</taxon>
        <taxon>Bacteroidota</taxon>
        <taxon>Cytophagia</taxon>
        <taxon>Cytophagales</taxon>
        <taxon>Rhodocytophagaceae</taxon>
        <taxon>Xanthocytophaga</taxon>
    </lineage>
</organism>
<protein>
    <submittedName>
        <fullName evidence="2">PIG-L family deacetylase</fullName>
    </submittedName>
</protein>
<evidence type="ECO:0000313" key="3">
    <source>
        <dbReference type="Proteomes" id="UP001232063"/>
    </source>
</evidence>
<dbReference type="EMBL" id="JASJOU010000001">
    <property type="protein sequence ID" value="MDJ1500107.1"/>
    <property type="molecule type" value="Genomic_DNA"/>
</dbReference>
<evidence type="ECO:0000313" key="2">
    <source>
        <dbReference type="EMBL" id="MDJ1500107.1"/>
    </source>
</evidence>
<dbReference type="SUPFAM" id="SSF102588">
    <property type="entry name" value="LmbE-like"/>
    <property type="match status" value="1"/>
</dbReference>
<dbReference type="Gene3D" id="3.40.50.880">
    <property type="match status" value="1"/>
</dbReference>
<dbReference type="InterPro" id="IPR003737">
    <property type="entry name" value="GlcNAc_PI_deacetylase-related"/>
</dbReference>
<sequence length="839" mass="93314">MYQSTTYTLSSRVFLGLFLFISLIGLAQPPKYYPAGEIKLALKKMNILGSALYMAAHPDDENTAMLAWLAKDRLVRTSYLAITRGDGGQNLIGSEQSELIGLIRTQELLQARRVDGAEQYFTRGNDFGFSKSTEEALQIWDKEKVLADVVWVIRNLKPDVIITRFPPTAQAGHGHHSASAVLAEEAFVAAADPKRYPEQLKYVQPWQVKRLVWNAFTPNFTNDPPPGGNYVMAPLGNYNNLLGKSYTEIAGESRSMHKSQGFGSARSRGQRNDYLQHKLGDQAQSDIFDGIDLSWKRVQGSETVAALLQKAYQTFNAENPAASVSSLLEAYRVMEKLPQQEYYVQQKKKELTEIIVACTGLSYEGNTVSYAGTPGQSLRFYANVVKRSDVPVLWKSVQLLNTPKDSTIGKELKNNEALNLPISLTIPKEIQYTQPYWLANPPAKGMYTVNDQLLIGKPEATPQLTAAFHFQIQGIDFTLNRPISYKWVDPVQGELYRPFEVRPAVMINLDEKSMVFPATEAKTLGVLLKAGAGAVKGELRLEVPKGWKVSPEKLSFDLAKAEAEQKVSFVITPPANASEGTLKAVAKLADGQEISLGLRTIDYEHIPVQTLFPVAQAKVIRLDVRTAGKNIAYLMGAGDDVPAALRQMGYSVTMLTSNELNADVTEWQRFDAIVLGVRAFNTEERLKYYQPKLMQYVENGGVVLVQYIVNRGVVTDEIGPYPFELSRDRVTVEEATVTFLKPQHPLLNTPNKITAKDFEGWIQERGLYFAQKWDSRYEVLLSCADPGEKPQDGGLLVANYGKGRFIYTGYAFFRQLPGGVPGAYRLFANLLAPVNGSVK</sequence>
<dbReference type="SUPFAM" id="SSF52317">
    <property type="entry name" value="Class I glutamine amidotransferase-like"/>
    <property type="match status" value="1"/>
</dbReference>
<evidence type="ECO:0000259" key="1">
    <source>
        <dbReference type="Pfam" id="PF10633"/>
    </source>
</evidence>